<dbReference type="AlphaFoldDB" id="A0ABD3VZM7"/>
<evidence type="ECO:0000313" key="7">
    <source>
        <dbReference type="EMBL" id="KAL3865963.1"/>
    </source>
</evidence>
<evidence type="ECO:0000256" key="4">
    <source>
        <dbReference type="SAM" id="MobiDB-lite"/>
    </source>
</evidence>
<keyword evidence="3" id="KW-0413">Isomerase</keyword>
<comment type="catalytic activity">
    <reaction evidence="3">
        <text>[protein]-peptidylproline (omega=180) = [protein]-peptidylproline (omega=0)</text>
        <dbReference type="Rhea" id="RHEA:16237"/>
        <dbReference type="Rhea" id="RHEA-COMP:10747"/>
        <dbReference type="Rhea" id="RHEA-COMP:10748"/>
        <dbReference type="ChEBI" id="CHEBI:83833"/>
        <dbReference type="ChEBI" id="CHEBI:83834"/>
        <dbReference type="EC" id="5.2.1.8"/>
    </reaction>
</comment>
<dbReference type="InterPro" id="IPR005158">
    <property type="entry name" value="BTAD"/>
</dbReference>
<gene>
    <name evidence="7" type="ORF">ACJMK2_043307</name>
</gene>
<dbReference type="Pfam" id="PF00254">
    <property type="entry name" value="FKBP_C"/>
    <property type="match status" value="1"/>
</dbReference>
<dbReference type="Proteomes" id="UP001634394">
    <property type="component" value="Unassembled WGS sequence"/>
</dbReference>
<evidence type="ECO:0000256" key="2">
    <source>
        <dbReference type="ARBA" id="ARBA00022803"/>
    </source>
</evidence>
<keyword evidence="5" id="KW-1133">Transmembrane helix</keyword>
<reference evidence="7 8" key="1">
    <citation type="submission" date="2024-11" db="EMBL/GenBank/DDBJ databases">
        <title>Chromosome-level genome assembly of the freshwater bivalve Anodonta woodiana.</title>
        <authorList>
            <person name="Chen X."/>
        </authorList>
    </citation>
    <scope>NUCLEOTIDE SEQUENCE [LARGE SCALE GENOMIC DNA]</scope>
    <source>
        <strain evidence="7">MN2024</strain>
        <tissue evidence="7">Gills</tissue>
    </source>
</reference>
<evidence type="ECO:0000256" key="3">
    <source>
        <dbReference type="PROSITE-ProRule" id="PRU00277"/>
    </source>
</evidence>
<keyword evidence="5" id="KW-0812">Transmembrane</keyword>
<protein>
    <recommendedName>
        <fullName evidence="3">peptidylprolyl isomerase</fullName>
        <ecNumber evidence="3">5.2.1.8</ecNumber>
    </recommendedName>
</protein>
<organism evidence="7 8">
    <name type="scientific">Sinanodonta woodiana</name>
    <name type="common">Chinese pond mussel</name>
    <name type="synonym">Anodonta woodiana</name>
    <dbReference type="NCBI Taxonomy" id="1069815"/>
    <lineage>
        <taxon>Eukaryota</taxon>
        <taxon>Metazoa</taxon>
        <taxon>Spiralia</taxon>
        <taxon>Lophotrochozoa</taxon>
        <taxon>Mollusca</taxon>
        <taxon>Bivalvia</taxon>
        <taxon>Autobranchia</taxon>
        <taxon>Heteroconchia</taxon>
        <taxon>Palaeoheterodonta</taxon>
        <taxon>Unionida</taxon>
        <taxon>Unionoidea</taxon>
        <taxon>Unionidae</taxon>
        <taxon>Unioninae</taxon>
        <taxon>Sinanodonta</taxon>
    </lineage>
</organism>
<name>A0ABD3VZM7_SINWO</name>
<proteinExistence type="predicted"/>
<dbReference type="InterPro" id="IPR050754">
    <property type="entry name" value="FKBP4/5/8-like"/>
</dbReference>
<comment type="caution">
    <text evidence="7">The sequence shown here is derived from an EMBL/GenBank/DDBJ whole genome shotgun (WGS) entry which is preliminary data.</text>
</comment>
<dbReference type="Gene3D" id="1.25.40.10">
    <property type="entry name" value="Tetratricopeptide repeat domain"/>
    <property type="match status" value="1"/>
</dbReference>
<dbReference type="SMART" id="SM00028">
    <property type="entry name" value="TPR"/>
    <property type="match status" value="3"/>
</dbReference>
<dbReference type="InterPro" id="IPR046357">
    <property type="entry name" value="PPIase_dom_sf"/>
</dbReference>
<keyword evidence="2" id="KW-0802">TPR repeat</keyword>
<dbReference type="InterPro" id="IPR011990">
    <property type="entry name" value="TPR-like_helical_dom_sf"/>
</dbReference>
<feature type="region of interest" description="Disordered" evidence="4">
    <location>
        <begin position="1"/>
        <end position="25"/>
    </location>
</feature>
<feature type="region of interest" description="Disordered" evidence="4">
    <location>
        <begin position="361"/>
        <end position="384"/>
    </location>
</feature>
<dbReference type="Gene3D" id="3.10.50.40">
    <property type="match status" value="1"/>
</dbReference>
<keyword evidence="8" id="KW-1185">Reference proteome</keyword>
<feature type="domain" description="PPIase FKBP-type" evidence="6">
    <location>
        <begin position="118"/>
        <end position="202"/>
    </location>
</feature>
<dbReference type="EC" id="5.2.1.8" evidence="3"/>
<dbReference type="InterPro" id="IPR001179">
    <property type="entry name" value="PPIase_FKBP_dom"/>
</dbReference>
<dbReference type="EMBL" id="JBJQND010000009">
    <property type="protein sequence ID" value="KAL3865963.1"/>
    <property type="molecule type" value="Genomic_DNA"/>
</dbReference>
<dbReference type="SUPFAM" id="SSF48452">
    <property type="entry name" value="TPR-like"/>
    <property type="match status" value="1"/>
</dbReference>
<feature type="transmembrane region" description="Helical" evidence="5">
    <location>
        <begin position="394"/>
        <end position="415"/>
    </location>
</feature>
<dbReference type="InterPro" id="IPR019734">
    <property type="entry name" value="TPR_rpt"/>
</dbReference>
<dbReference type="PROSITE" id="PS50059">
    <property type="entry name" value="FKBP_PPIASE"/>
    <property type="match status" value="1"/>
</dbReference>
<evidence type="ECO:0000256" key="5">
    <source>
        <dbReference type="SAM" id="Phobius"/>
    </source>
</evidence>
<dbReference type="PANTHER" id="PTHR46512:SF1">
    <property type="entry name" value="PEPTIDYLPROLYL ISOMERASE"/>
    <property type="match status" value="1"/>
</dbReference>
<dbReference type="SUPFAM" id="SSF54534">
    <property type="entry name" value="FKBP-like"/>
    <property type="match status" value="1"/>
</dbReference>
<evidence type="ECO:0000259" key="6">
    <source>
        <dbReference type="PROSITE" id="PS50059"/>
    </source>
</evidence>
<dbReference type="GO" id="GO:0003755">
    <property type="term" value="F:peptidyl-prolyl cis-trans isomerase activity"/>
    <property type="evidence" value="ECO:0007669"/>
    <property type="project" value="UniProtKB-KW"/>
</dbReference>
<keyword evidence="5" id="KW-0472">Membrane</keyword>
<dbReference type="PANTHER" id="PTHR46512">
    <property type="entry name" value="PEPTIDYLPROLYL ISOMERASE"/>
    <property type="match status" value="1"/>
</dbReference>
<keyword evidence="3" id="KW-0697">Rotamase</keyword>
<evidence type="ECO:0000313" key="8">
    <source>
        <dbReference type="Proteomes" id="UP001634394"/>
    </source>
</evidence>
<evidence type="ECO:0000256" key="1">
    <source>
        <dbReference type="ARBA" id="ARBA00022737"/>
    </source>
</evidence>
<keyword evidence="1" id="KW-0677">Repeat</keyword>
<dbReference type="Pfam" id="PF03704">
    <property type="entry name" value="BTAD"/>
    <property type="match status" value="1"/>
</dbReference>
<sequence>MSVEEKIEEIIDTAEASPGEVKEPGEYMNVSVEEKIEEIIDTAEASPGEVKEPGEYMNGVADLTEKKLDGSVAKEIQEGNINNSNNTLGEPVDILGNGLLVKKVLVAGQGDDTKPVPGDIVSVSSKGQLEDGTQIDIEDCIIFTLGDGDVHQAWDLAVCLMQVGETCELVTDARYAYGELGSPDKVPPNAKITYTLELLKKESGPDYSIMPAPERVQHVLKKKERGNYYYRRSEWMRALHSYQRALAILDPENCTYNESPEILQSVLEERVKVLSNIAAAQLKMDAYREVVESCTQIFQLNPNNEKATFRMASAMEKLGETEEALHWYKVTISINNQNKEAHSSVSRLNQIRKKELEKERETYSRMMGVKKPPQNTKKETPSQQKQQRWCWSKFLAGGAVLAGVAAIGFGVYRYFSS</sequence>
<accession>A0ABD3VZM7</accession>